<dbReference type="AlphaFoldDB" id="A0A3B0XP17"/>
<sequence length="50" mass="5828">KPQKRLEWLTSLLDIDTRYSSRDTDVKSTGMALRRLFRIAGILSIRFSSK</sequence>
<reference evidence="1" key="1">
    <citation type="submission" date="2018-06" db="EMBL/GenBank/DDBJ databases">
        <authorList>
            <person name="Zhirakovskaya E."/>
        </authorList>
    </citation>
    <scope>NUCLEOTIDE SEQUENCE</scope>
</reference>
<organism evidence="1">
    <name type="scientific">hydrothermal vent metagenome</name>
    <dbReference type="NCBI Taxonomy" id="652676"/>
    <lineage>
        <taxon>unclassified sequences</taxon>
        <taxon>metagenomes</taxon>
        <taxon>ecological metagenomes</taxon>
    </lineage>
</organism>
<evidence type="ECO:0000313" key="1">
    <source>
        <dbReference type="EMBL" id="VAW63629.1"/>
    </source>
</evidence>
<gene>
    <name evidence="1" type="ORF">MNBD_GAMMA11-1462</name>
</gene>
<accession>A0A3B0XP17</accession>
<dbReference type="EMBL" id="UOFG01000208">
    <property type="protein sequence ID" value="VAW63629.1"/>
    <property type="molecule type" value="Genomic_DNA"/>
</dbReference>
<protein>
    <submittedName>
        <fullName evidence="1">Uncharacterized protein</fullName>
    </submittedName>
</protein>
<name>A0A3B0XP17_9ZZZZ</name>
<feature type="non-terminal residue" evidence="1">
    <location>
        <position position="1"/>
    </location>
</feature>
<proteinExistence type="predicted"/>